<dbReference type="GO" id="GO:0016887">
    <property type="term" value="F:ATP hydrolysis activity"/>
    <property type="evidence" value="ECO:0007669"/>
    <property type="project" value="InterPro"/>
</dbReference>
<proteinExistence type="predicted"/>
<evidence type="ECO:0000313" key="3">
    <source>
        <dbReference type="Proteomes" id="UP001241092"/>
    </source>
</evidence>
<reference evidence="2" key="1">
    <citation type="submission" date="2023-03" db="EMBL/GenBank/DDBJ databases">
        <title>Draft genome sequence of a Mycolicibacterium mageritense strain H4_3_1 isolated from a hybrid biological-inorganic system reactor.</title>
        <authorList>
            <person name="Feng X."/>
            <person name="Kazama D."/>
            <person name="Sato K."/>
            <person name="Kobayashi H."/>
        </authorList>
    </citation>
    <scope>NUCLEOTIDE SEQUENCE</scope>
    <source>
        <strain evidence="2">H4_3_1</strain>
    </source>
</reference>
<dbReference type="GO" id="GO:0005524">
    <property type="term" value="F:ATP binding"/>
    <property type="evidence" value="ECO:0007669"/>
    <property type="project" value="InterPro"/>
</dbReference>
<feature type="domain" description="ABC transporter" evidence="1">
    <location>
        <begin position="11"/>
        <end position="85"/>
    </location>
</feature>
<dbReference type="InterPro" id="IPR027417">
    <property type="entry name" value="P-loop_NTPase"/>
</dbReference>
<name>A0AAI8TQ90_MYCME</name>
<dbReference type="SUPFAM" id="SSF52540">
    <property type="entry name" value="P-loop containing nucleoside triphosphate hydrolases"/>
    <property type="match status" value="1"/>
</dbReference>
<dbReference type="Pfam" id="PF00005">
    <property type="entry name" value="ABC_tran"/>
    <property type="match status" value="1"/>
</dbReference>
<gene>
    <name evidence="2" type="ORF">hbim_00856</name>
</gene>
<organism evidence="2 3">
    <name type="scientific">Mycolicibacterium mageritense</name>
    <name type="common">Mycobacterium mageritense</name>
    <dbReference type="NCBI Taxonomy" id="53462"/>
    <lineage>
        <taxon>Bacteria</taxon>
        <taxon>Bacillati</taxon>
        <taxon>Actinomycetota</taxon>
        <taxon>Actinomycetes</taxon>
        <taxon>Mycobacteriales</taxon>
        <taxon>Mycobacteriaceae</taxon>
        <taxon>Mycolicibacterium</taxon>
    </lineage>
</organism>
<dbReference type="InterPro" id="IPR003439">
    <property type="entry name" value="ABC_transporter-like_ATP-bd"/>
</dbReference>
<protein>
    <recommendedName>
        <fullName evidence="1">ABC transporter domain-containing protein</fullName>
    </recommendedName>
</protein>
<dbReference type="AlphaFoldDB" id="A0AAI8TQ90"/>
<evidence type="ECO:0000313" key="2">
    <source>
        <dbReference type="EMBL" id="BDY26939.1"/>
    </source>
</evidence>
<evidence type="ECO:0000259" key="1">
    <source>
        <dbReference type="Pfam" id="PF00005"/>
    </source>
</evidence>
<dbReference type="Gene3D" id="3.40.50.300">
    <property type="entry name" value="P-loop containing nucleotide triphosphate hydrolases"/>
    <property type="match status" value="1"/>
</dbReference>
<sequence>MRGPWGPVYGPIDLDIDAGGVTVLVAASGAGRTALLMTLAGRMRPVDGQVTVFDRSRAADIFANTALAGIDELDALAESVTVRDVVTEQLRWDAPWYRRVRPAGPDELTTVLAPVFGDRPLPGLGAYVDELTELDQLLLRVAVANTATPALLVVGNLDRITGNQDRIALLDRLIALGERQTVITASTDPVSHSGVRAQVEVANTTHAELAGLQKGGR</sequence>
<dbReference type="Proteomes" id="UP001241092">
    <property type="component" value="Chromosome"/>
</dbReference>
<dbReference type="EMBL" id="AP027452">
    <property type="protein sequence ID" value="BDY26939.1"/>
    <property type="molecule type" value="Genomic_DNA"/>
</dbReference>
<accession>A0AAI8TQ90</accession>